<proteinExistence type="predicted"/>
<dbReference type="AlphaFoldDB" id="A0A644XQM0"/>
<comment type="caution">
    <text evidence="1">The sequence shown here is derived from an EMBL/GenBank/DDBJ whole genome shotgun (WGS) entry which is preliminary data.</text>
</comment>
<protein>
    <recommendedName>
        <fullName evidence="2">Pyridoxamine 5'-phosphate oxidase putative domain-containing protein</fullName>
    </recommendedName>
</protein>
<dbReference type="Pfam" id="PF12900">
    <property type="entry name" value="Pyridox_ox_2"/>
    <property type="match status" value="1"/>
</dbReference>
<dbReference type="InterPro" id="IPR012349">
    <property type="entry name" value="Split_barrel_FMN-bd"/>
</dbReference>
<dbReference type="InterPro" id="IPR024747">
    <property type="entry name" value="Pyridox_Oxase-rel"/>
</dbReference>
<evidence type="ECO:0000313" key="1">
    <source>
        <dbReference type="EMBL" id="MPM16424.1"/>
    </source>
</evidence>
<dbReference type="Gene3D" id="2.30.110.10">
    <property type="entry name" value="Electron Transport, Fmn-binding Protein, Chain A"/>
    <property type="match status" value="1"/>
</dbReference>
<name>A0A644XQM0_9ZZZZ</name>
<organism evidence="1">
    <name type="scientific">bioreactor metagenome</name>
    <dbReference type="NCBI Taxonomy" id="1076179"/>
    <lineage>
        <taxon>unclassified sequences</taxon>
        <taxon>metagenomes</taxon>
        <taxon>ecological metagenomes</taxon>
    </lineage>
</organism>
<dbReference type="PANTHER" id="PTHR34071:SF2">
    <property type="entry name" value="FLAVIN-NUCLEOTIDE-BINDING PROTEIN"/>
    <property type="match status" value="1"/>
</dbReference>
<reference evidence="1" key="1">
    <citation type="submission" date="2019-08" db="EMBL/GenBank/DDBJ databases">
        <authorList>
            <person name="Kucharzyk K."/>
            <person name="Murdoch R.W."/>
            <person name="Higgins S."/>
            <person name="Loffler F."/>
        </authorList>
    </citation>
    <scope>NUCLEOTIDE SEQUENCE</scope>
</reference>
<dbReference type="SUPFAM" id="SSF50475">
    <property type="entry name" value="FMN-binding split barrel"/>
    <property type="match status" value="1"/>
</dbReference>
<dbReference type="PANTHER" id="PTHR34071">
    <property type="entry name" value="5-NITROIMIDAZOLE ANTIBIOTICS RESISTANCE PROTEIN, NIMA-FAMILY-RELATED PROTEIN-RELATED"/>
    <property type="match status" value="1"/>
</dbReference>
<gene>
    <name evidence="1" type="ORF">SDC9_62803</name>
</gene>
<sequence>MLQIVSQSNICFVSMVESGIKPYNIPFNFGFDESYIYLHSGDEGKKMDILKSNPEVCIAFSNSEELACQDENVACSHFMRYRSVLVWGPVEFIEDPDEKISILNKIMVKYTGRSDYKYSSPAIRNVKVFRVSTKNMSGKVFGY</sequence>
<accession>A0A644XQM0</accession>
<evidence type="ECO:0008006" key="2">
    <source>
        <dbReference type="Google" id="ProtNLM"/>
    </source>
</evidence>
<dbReference type="EMBL" id="VSSQ01002609">
    <property type="protein sequence ID" value="MPM16424.1"/>
    <property type="molecule type" value="Genomic_DNA"/>
</dbReference>